<accession>A0A438I5B2</accession>
<sequence length="419" mass="46432">MEAPRTRCIMVAMLRYATNENVKMSCVQRMQNGGDRKCVNGAQMIVSIVDGRVIITVWAAGRVGIQESYSKHIANLTKPSATGCRPIWSRREPLGDFRPLGNFLNVSASEFFPFSSPLLHSPYCSNNYYLLLIASLFTFAGLLAYGNCDVKKGKPVVGTFLASRISMSAKKDVVSTNMASKGKKGGQTVAGDGAPTSAEKDSPNSIFFSNEQFNMGLHLPLPSLFKQFLHYTKIPLAFIHLNVVRVLMGCSILNMLFHLDLSLLKSYNIPIISRSLPKVLVFWEHHLLKDLPFYEVAHEANAKAHQDHLEQREKKRQEGKLRQALAPTPVPTSSSVSTSLASASMASTVLDLEADLDLPGVKPDTKVELVVPRIIHEPEREDDMAKNLRAGFRERQRKCLSEYITVATPPTKRSCTEAP</sequence>
<name>A0A438I5B2_VITVI</name>
<protein>
    <submittedName>
        <fullName evidence="2">Uncharacterized protein</fullName>
    </submittedName>
</protein>
<proteinExistence type="predicted"/>
<evidence type="ECO:0000313" key="3">
    <source>
        <dbReference type="Proteomes" id="UP000288805"/>
    </source>
</evidence>
<evidence type="ECO:0000256" key="1">
    <source>
        <dbReference type="SAM" id="MobiDB-lite"/>
    </source>
</evidence>
<reference evidence="2 3" key="1">
    <citation type="journal article" date="2018" name="PLoS Genet.">
        <title>Population sequencing reveals clonal diversity and ancestral inbreeding in the grapevine cultivar Chardonnay.</title>
        <authorList>
            <person name="Roach M.J."/>
            <person name="Johnson D.L."/>
            <person name="Bohlmann J."/>
            <person name="van Vuuren H.J."/>
            <person name="Jones S.J."/>
            <person name="Pretorius I.S."/>
            <person name="Schmidt S.A."/>
            <person name="Borneman A.R."/>
        </authorList>
    </citation>
    <scope>NUCLEOTIDE SEQUENCE [LARGE SCALE GENOMIC DNA]</scope>
    <source>
        <strain evidence="3">cv. Chardonnay</strain>
        <tissue evidence="2">Leaf</tissue>
    </source>
</reference>
<feature type="compositionally biased region" description="Basic and acidic residues" evidence="1">
    <location>
        <begin position="304"/>
        <end position="321"/>
    </location>
</feature>
<feature type="region of interest" description="Disordered" evidence="1">
    <location>
        <begin position="179"/>
        <end position="202"/>
    </location>
</feature>
<feature type="compositionally biased region" description="Low complexity" evidence="1">
    <location>
        <begin position="324"/>
        <end position="336"/>
    </location>
</feature>
<gene>
    <name evidence="2" type="ORF">CK203_030189</name>
</gene>
<evidence type="ECO:0000313" key="2">
    <source>
        <dbReference type="EMBL" id="RVW91869.1"/>
    </source>
</evidence>
<comment type="caution">
    <text evidence="2">The sequence shown here is derived from an EMBL/GenBank/DDBJ whole genome shotgun (WGS) entry which is preliminary data.</text>
</comment>
<feature type="region of interest" description="Disordered" evidence="1">
    <location>
        <begin position="304"/>
        <end position="336"/>
    </location>
</feature>
<dbReference type="AlphaFoldDB" id="A0A438I5B2"/>
<dbReference type="Proteomes" id="UP000288805">
    <property type="component" value="Unassembled WGS sequence"/>
</dbReference>
<organism evidence="2 3">
    <name type="scientific">Vitis vinifera</name>
    <name type="common">Grape</name>
    <dbReference type="NCBI Taxonomy" id="29760"/>
    <lineage>
        <taxon>Eukaryota</taxon>
        <taxon>Viridiplantae</taxon>
        <taxon>Streptophyta</taxon>
        <taxon>Embryophyta</taxon>
        <taxon>Tracheophyta</taxon>
        <taxon>Spermatophyta</taxon>
        <taxon>Magnoliopsida</taxon>
        <taxon>eudicotyledons</taxon>
        <taxon>Gunneridae</taxon>
        <taxon>Pentapetalae</taxon>
        <taxon>rosids</taxon>
        <taxon>Vitales</taxon>
        <taxon>Vitaceae</taxon>
        <taxon>Viteae</taxon>
        <taxon>Vitis</taxon>
    </lineage>
</organism>
<dbReference type="EMBL" id="QGNW01000141">
    <property type="protein sequence ID" value="RVW91869.1"/>
    <property type="molecule type" value="Genomic_DNA"/>
</dbReference>